<evidence type="ECO:0000313" key="3">
    <source>
        <dbReference type="Proteomes" id="UP000324222"/>
    </source>
</evidence>
<feature type="compositionally biased region" description="Acidic residues" evidence="1">
    <location>
        <begin position="100"/>
        <end position="131"/>
    </location>
</feature>
<reference evidence="2 3" key="1">
    <citation type="submission" date="2019-05" db="EMBL/GenBank/DDBJ databases">
        <title>Another draft genome of Portunus trituberculatus and its Hox gene families provides insights of decapod evolution.</title>
        <authorList>
            <person name="Jeong J.-H."/>
            <person name="Song I."/>
            <person name="Kim S."/>
            <person name="Choi T."/>
            <person name="Kim D."/>
            <person name="Ryu S."/>
            <person name="Kim W."/>
        </authorList>
    </citation>
    <scope>NUCLEOTIDE SEQUENCE [LARGE SCALE GENOMIC DNA]</scope>
    <source>
        <tissue evidence="2">Muscle</tissue>
    </source>
</reference>
<evidence type="ECO:0000256" key="1">
    <source>
        <dbReference type="SAM" id="MobiDB-lite"/>
    </source>
</evidence>
<evidence type="ECO:0000313" key="2">
    <source>
        <dbReference type="EMBL" id="MPC76309.1"/>
    </source>
</evidence>
<feature type="compositionally biased region" description="Low complexity" evidence="1">
    <location>
        <begin position="143"/>
        <end position="160"/>
    </location>
</feature>
<feature type="region of interest" description="Disordered" evidence="1">
    <location>
        <begin position="66"/>
        <end position="189"/>
    </location>
</feature>
<keyword evidence="3" id="KW-1185">Reference proteome</keyword>
<protein>
    <submittedName>
        <fullName evidence="2">Uncharacterized protein</fullName>
    </submittedName>
</protein>
<dbReference type="OrthoDB" id="203339at2759"/>
<proteinExistence type="predicted"/>
<gene>
    <name evidence="2" type="ORF">E2C01_070719</name>
</gene>
<organism evidence="2 3">
    <name type="scientific">Portunus trituberculatus</name>
    <name type="common">Swimming crab</name>
    <name type="synonym">Neptunus trituberculatus</name>
    <dbReference type="NCBI Taxonomy" id="210409"/>
    <lineage>
        <taxon>Eukaryota</taxon>
        <taxon>Metazoa</taxon>
        <taxon>Ecdysozoa</taxon>
        <taxon>Arthropoda</taxon>
        <taxon>Crustacea</taxon>
        <taxon>Multicrustacea</taxon>
        <taxon>Malacostraca</taxon>
        <taxon>Eumalacostraca</taxon>
        <taxon>Eucarida</taxon>
        <taxon>Decapoda</taxon>
        <taxon>Pleocyemata</taxon>
        <taxon>Brachyura</taxon>
        <taxon>Eubrachyura</taxon>
        <taxon>Portunoidea</taxon>
        <taxon>Portunidae</taxon>
        <taxon>Portuninae</taxon>
        <taxon>Portunus</taxon>
    </lineage>
</organism>
<dbReference type="EMBL" id="VSRR010043066">
    <property type="protein sequence ID" value="MPC76309.1"/>
    <property type="molecule type" value="Genomic_DNA"/>
</dbReference>
<dbReference type="Proteomes" id="UP000324222">
    <property type="component" value="Unassembled WGS sequence"/>
</dbReference>
<dbReference type="AlphaFoldDB" id="A0A5B7I320"/>
<comment type="caution">
    <text evidence="2">The sequence shown here is derived from an EMBL/GenBank/DDBJ whole genome shotgun (WGS) entry which is preliminary data.</text>
</comment>
<name>A0A5B7I320_PORTR</name>
<accession>A0A5B7I320</accession>
<sequence length="242" mass="26793">MEKPPSSRKAGEEEDVPAKICACIYAAKAIAGSDLRRLPELIPILLQHNGLPVISIPLSVFSAPTRSKLRPTRRPVPRDHRREAQDEDDDVRCTRQPQKEEEEEAAAEGEDEEEENDEGDEDDGDSEETEHEDASADTSKGYLLPRPLPAATNTPRPAATMREDEPPPAAVYRIVQPPETNTREVKPPPAPAYKIVRAVTTREVKPPPAAVYRIVQPYIYIRPRETSRIIPSSKALTRGGVG</sequence>